<comment type="caution">
    <text evidence="1">The sequence shown here is derived from an EMBL/GenBank/DDBJ whole genome shotgun (WGS) entry which is preliminary data.</text>
</comment>
<protein>
    <submittedName>
        <fullName evidence="1">Uncharacterized protein</fullName>
    </submittedName>
</protein>
<dbReference type="EMBL" id="MKHE01000034">
    <property type="protein sequence ID" value="OWJ99087.1"/>
    <property type="molecule type" value="Genomic_DNA"/>
</dbReference>
<keyword evidence="2" id="KW-1185">Reference proteome</keyword>
<organism evidence="1 2">
    <name type="scientific">Cervus elaphus hippelaphus</name>
    <name type="common">European red deer</name>
    <dbReference type="NCBI Taxonomy" id="46360"/>
    <lineage>
        <taxon>Eukaryota</taxon>
        <taxon>Metazoa</taxon>
        <taxon>Chordata</taxon>
        <taxon>Craniata</taxon>
        <taxon>Vertebrata</taxon>
        <taxon>Euteleostomi</taxon>
        <taxon>Mammalia</taxon>
        <taxon>Eutheria</taxon>
        <taxon>Laurasiatheria</taxon>
        <taxon>Artiodactyla</taxon>
        <taxon>Ruminantia</taxon>
        <taxon>Pecora</taxon>
        <taxon>Cervidae</taxon>
        <taxon>Cervinae</taxon>
        <taxon>Cervus</taxon>
    </lineage>
</organism>
<evidence type="ECO:0000313" key="1">
    <source>
        <dbReference type="EMBL" id="OWJ99087.1"/>
    </source>
</evidence>
<dbReference type="Proteomes" id="UP000242450">
    <property type="component" value="Chromosome X"/>
</dbReference>
<name>A0A212BZA6_CEREH</name>
<gene>
    <name evidence="1" type="ORF">Celaphus_00009474</name>
</gene>
<proteinExistence type="predicted"/>
<reference evidence="1 2" key="1">
    <citation type="journal article" date="2018" name="Mol. Genet. Genomics">
        <title>The red deer Cervus elaphus genome CerEla1.0: sequencing, annotating, genes, and chromosomes.</title>
        <authorList>
            <person name="Bana N.A."/>
            <person name="Nyiri A."/>
            <person name="Nagy J."/>
            <person name="Frank K."/>
            <person name="Nagy T."/>
            <person name="Steger V."/>
            <person name="Schiller M."/>
            <person name="Lakatos P."/>
            <person name="Sugar L."/>
            <person name="Horn P."/>
            <person name="Barta E."/>
            <person name="Orosz L."/>
        </authorList>
    </citation>
    <scope>NUCLEOTIDE SEQUENCE [LARGE SCALE GENOMIC DNA]</scope>
    <source>
        <strain evidence="1">Hungarian</strain>
    </source>
</reference>
<dbReference type="AlphaFoldDB" id="A0A212BZA6"/>
<sequence length="164" mass="17951">MCRGSVCSTAPPASLFQLRMLFVPPRYLHPAWLGEHQSAGLSPLVCSHLAFPPTTKPLTGTTASPQRVPEGDSSVSPALSSFDSLKSDCTQTLLRTWNEFICTQPFPDNTTAEENSINVPSLFPLGCQAAGSPAPAMFFHFKPHLFFLFLPHSPIGIDHDLFYF</sequence>
<evidence type="ECO:0000313" key="2">
    <source>
        <dbReference type="Proteomes" id="UP000242450"/>
    </source>
</evidence>
<accession>A0A212BZA6</accession>